<dbReference type="InterPro" id="IPR007395">
    <property type="entry name" value="Zn_peptidase_2"/>
</dbReference>
<evidence type="ECO:0000256" key="1">
    <source>
        <dbReference type="SAM" id="Phobius"/>
    </source>
</evidence>
<protein>
    <submittedName>
        <fullName evidence="2">Zinc metallopeptidase</fullName>
    </submittedName>
</protein>
<feature type="transmembrane region" description="Helical" evidence="1">
    <location>
        <begin position="196"/>
        <end position="221"/>
    </location>
</feature>
<feature type="transmembrane region" description="Helical" evidence="1">
    <location>
        <begin position="120"/>
        <end position="140"/>
    </location>
</feature>
<name>A0ABZ0QS95_9FIRM</name>
<feature type="transmembrane region" description="Helical" evidence="1">
    <location>
        <begin position="147"/>
        <end position="168"/>
    </location>
</feature>
<accession>A0ABZ0QS95</accession>
<keyword evidence="3" id="KW-1185">Reference proteome</keyword>
<evidence type="ECO:0000313" key="3">
    <source>
        <dbReference type="Proteomes" id="UP001304683"/>
    </source>
</evidence>
<reference evidence="2 3" key="1">
    <citation type="submission" date="2023-08" db="EMBL/GenBank/DDBJ databases">
        <title>Genome sequence of Thermaerobacter compostii strain Ins1, a spore-forming filamentous bacterium isolated from a deep geothermal reservoir.</title>
        <authorList>
            <person name="Bregnard D."/>
            <person name="Gonzalez D."/>
            <person name="Junier P."/>
        </authorList>
    </citation>
    <scope>NUCLEOTIDE SEQUENCE [LARGE SCALE GENOMIC DNA]</scope>
    <source>
        <strain evidence="2 3">Ins1</strain>
    </source>
</reference>
<proteinExistence type="predicted"/>
<evidence type="ECO:0000313" key="2">
    <source>
        <dbReference type="EMBL" id="WPD20256.1"/>
    </source>
</evidence>
<dbReference type="PANTHER" id="PTHR36434:SF1">
    <property type="entry name" value="MEMBRANE PROTEASE YUGP-RELATED"/>
    <property type="match status" value="1"/>
</dbReference>
<gene>
    <name evidence="2" type="ORF">Q5761_04525</name>
</gene>
<dbReference type="RefSeq" id="WP_318751608.1">
    <property type="nucleotide sequence ID" value="NZ_CP132508.1"/>
</dbReference>
<sequence length="227" mass="24422">MFVFDPLYMLFVGPALLLALWAQSKVSSAYATYARVRAANGLTGAEVARQLLRQAGIDDVRVEPIGGRLTDHYDPRSKVVRLSEGVYYGSTVAAQGIAAHEVGHAIQHATGYVWLGLRNAIIPATQFGSQLAFPLFFLGLILNLTSLVDLGILLFSLAVLFQVITLPVEFNASSRALAALAGGGYLRGEEVRGARAVLQAAALTYVAAMVMAVMQLLYLLALRGRRE</sequence>
<dbReference type="PANTHER" id="PTHR36434">
    <property type="entry name" value="MEMBRANE PROTEASE YUGP-RELATED"/>
    <property type="match status" value="1"/>
</dbReference>
<dbReference type="Pfam" id="PF04298">
    <property type="entry name" value="Zn_peptidase_2"/>
    <property type="match status" value="1"/>
</dbReference>
<keyword evidence="1" id="KW-1133">Transmembrane helix</keyword>
<organism evidence="2 3">
    <name type="scientific">Thermaerobacter composti</name>
    <dbReference type="NCBI Taxonomy" id="554949"/>
    <lineage>
        <taxon>Bacteria</taxon>
        <taxon>Bacillati</taxon>
        <taxon>Bacillota</taxon>
        <taxon>Clostridia</taxon>
        <taxon>Eubacteriales</taxon>
        <taxon>Clostridiales Family XVII. Incertae Sedis</taxon>
        <taxon>Thermaerobacter</taxon>
    </lineage>
</organism>
<dbReference type="Proteomes" id="UP001304683">
    <property type="component" value="Chromosome"/>
</dbReference>
<keyword evidence="1" id="KW-0472">Membrane</keyword>
<keyword evidence="1" id="KW-0812">Transmembrane</keyword>
<dbReference type="EMBL" id="CP132508">
    <property type="protein sequence ID" value="WPD20256.1"/>
    <property type="molecule type" value="Genomic_DNA"/>
</dbReference>